<feature type="signal peptide" evidence="2">
    <location>
        <begin position="1"/>
        <end position="18"/>
    </location>
</feature>
<dbReference type="AlphaFoldDB" id="A0A840N994"/>
<keyword evidence="4" id="KW-1185">Reference proteome</keyword>
<reference evidence="3 4" key="1">
    <citation type="submission" date="2020-08" db="EMBL/GenBank/DDBJ databases">
        <title>Sequencing the genomes of 1000 actinobacteria strains.</title>
        <authorList>
            <person name="Klenk H.-P."/>
        </authorList>
    </citation>
    <scope>NUCLEOTIDE SEQUENCE [LARGE SCALE GENOMIC DNA]</scope>
    <source>
        <strain evidence="3 4">DSM 45582</strain>
    </source>
</reference>
<gene>
    <name evidence="3" type="ORF">BJ969_000051</name>
</gene>
<dbReference type="Proteomes" id="UP000580474">
    <property type="component" value="Unassembled WGS sequence"/>
</dbReference>
<comment type="caution">
    <text evidence="3">The sequence shown here is derived from an EMBL/GenBank/DDBJ whole genome shotgun (WGS) entry which is preliminary data.</text>
</comment>
<dbReference type="Pfam" id="PF12079">
    <property type="entry name" value="DUF3558"/>
    <property type="match status" value="1"/>
</dbReference>
<name>A0A840N994_9PSEU</name>
<dbReference type="PROSITE" id="PS51257">
    <property type="entry name" value="PROKAR_LIPOPROTEIN"/>
    <property type="match status" value="1"/>
</dbReference>
<accession>A0A840N994</accession>
<proteinExistence type="predicted"/>
<feature type="compositionally biased region" description="Low complexity" evidence="1">
    <location>
        <begin position="27"/>
        <end position="42"/>
    </location>
</feature>
<dbReference type="InterPro" id="IPR024520">
    <property type="entry name" value="DUF3558"/>
</dbReference>
<evidence type="ECO:0000256" key="2">
    <source>
        <dbReference type="SAM" id="SignalP"/>
    </source>
</evidence>
<organism evidence="3 4">
    <name type="scientific">Saccharopolyspora gloriosae</name>
    <dbReference type="NCBI Taxonomy" id="455344"/>
    <lineage>
        <taxon>Bacteria</taxon>
        <taxon>Bacillati</taxon>
        <taxon>Actinomycetota</taxon>
        <taxon>Actinomycetes</taxon>
        <taxon>Pseudonocardiales</taxon>
        <taxon>Pseudonocardiaceae</taxon>
        <taxon>Saccharopolyspora</taxon>
    </lineage>
</organism>
<feature type="compositionally biased region" description="Polar residues" evidence="1">
    <location>
        <begin position="43"/>
        <end position="54"/>
    </location>
</feature>
<evidence type="ECO:0000313" key="3">
    <source>
        <dbReference type="EMBL" id="MBB5066963.1"/>
    </source>
</evidence>
<dbReference type="RefSeq" id="WP_184476051.1">
    <property type="nucleotide sequence ID" value="NZ_JACHIV010000001.1"/>
</dbReference>
<evidence type="ECO:0000313" key="4">
    <source>
        <dbReference type="Proteomes" id="UP000580474"/>
    </source>
</evidence>
<feature type="chain" id="PRO_5039597884" description="DUF3558 domain-containing protein" evidence="2">
    <location>
        <begin position="19"/>
        <end position="191"/>
    </location>
</feature>
<protein>
    <recommendedName>
        <fullName evidence="5">DUF3558 domain-containing protein</fullName>
    </recommendedName>
</protein>
<evidence type="ECO:0000256" key="1">
    <source>
        <dbReference type="SAM" id="MobiDB-lite"/>
    </source>
</evidence>
<keyword evidence="2" id="KW-0732">Signal</keyword>
<sequence length="191" mass="19609">MRRPTNSAAVLVPTAALAVVLAACTSGGTPPAPSSAPATSGSDQTEPESVTPSITREVPPQQRRSLAGASAPQLCGLITVDELAQFGYTVRPGVPREIGFEPPVRGCQFQADSGVRSILIASQPEGYADLGEDEVRLGELPGTETLRANDCTVFAAAGDATLQVTAKAAEADSDECEAAQGITQYVLAAVR</sequence>
<dbReference type="EMBL" id="JACHIV010000001">
    <property type="protein sequence ID" value="MBB5066963.1"/>
    <property type="molecule type" value="Genomic_DNA"/>
</dbReference>
<evidence type="ECO:0008006" key="5">
    <source>
        <dbReference type="Google" id="ProtNLM"/>
    </source>
</evidence>
<feature type="region of interest" description="Disordered" evidence="1">
    <location>
        <begin position="27"/>
        <end position="66"/>
    </location>
</feature>